<sequence length="338" mass="37026">MGDTLHHLVTYGIRNNPKSLIPNPIPTSNTESRDTTPAAASSRSRITGVALGALGGTPLVVHALQIIVVFRILEHFHACTCEVVALTSMFLTPIGMLPNSSSDSDVWVSPVGPMNDFGGYHWRQMSPIIPDDGMDEMSSGERYWILETIRFKPIDSDILICIFSLVHLDIPFLTIRLKSIHPPQPNTIHPTRPKMASTSNSSTTNSSSLPSSTSTPRPSTTETLPAYTSTQNFYGAFNNSNKSLVQVFTRRNSSESSSSEKTAAKKAAVAASNAGKEPEGVQESERWICGILAREINVDWLGIIPRLYGNLQAASQIGWFVQPHWRRDAFGIIISEVH</sequence>
<name>A0ACB6R654_9PLEO</name>
<evidence type="ECO:0000313" key="2">
    <source>
        <dbReference type="Proteomes" id="UP000799755"/>
    </source>
</evidence>
<organism evidence="1 2">
    <name type="scientific">Lindgomyces ingoldianus</name>
    <dbReference type="NCBI Taxonomy" id="673940"/>
    <lineage>
        <taxon>Eukaryota</taxon>
        <taxon>Fungi</taxon>
        <taxon>Dikarya</taxon>
        <taxon>Ascomycota</taxon>
        <taxon>Pezizomycotina</taxon>
        <taxon>Dothideomycetes</taxon>
        <taxon>Pleosporomycetidae</taxon>
        <taxon>Pleosporales</taxon>
        <taxon>Lindgomycetaceae</taxon>
        <taxon>Lindgomyces</taxon>
    </lineage>
</organism>
<comment type="caution">
    <text evidence="1">The sequence shown here is derived from an EMBL/GenBank/DDBJ whole genome shotgun (WGS) entry which is preliminary data.</text>
</comment>
<reference evidence="1" key="1">
    <citation type="journal article" date="2020" name="Stud. Mycol.">
        <title>101 Dothideomycetes genomes: a test case for predicting lifestyles and emergence of pathogens.</title>
        <authorList>
            <person name="Haridas S."/>
            <person name="Albert R."/>
            <person name="Binder M."/>
            <person name="Bloem J."/>
            <person name="Labutti K."/>
            <person name="Salamov A."/>
            <person name="Andreopoulos B."/>
            <person name="Baker S."/>
            <person name="Barry K."/>
            <person name="Bills G."/>
            <person name="Bluhm B."/>
            <person name="Cannon C."/>
            <person name="Castanera R."/>
            <person name="Culley D."/>
            <person name="Daum C."/>
            <person name="Ezra D."/>
            <person name="Gonzalez J."/>
            <person name="Henrissat B."/>
            <person name="Kuo A."/>
            <person name="Liang C."/>
            <person name="Lipzen A."/>
            <person name="Lutzoni F."/>
            <person name="Magnuson J."/>
            <person name="Mondo S."/>
            <person name="Nolan M."/>
            <person name="Ohm R."/>
            <person name="Pangilinan J."/>
            <person name="Park H.-J."/>
            <person name="Ramirez L."/>
            <person name="Alfaro M."/>
            <person name="Sun H."/>
            <person name="Tritt A."/>
            <person name="Yoshinaga Y."/>
            <person name="Zwiers L.-H."/>
            <person name="Turgeon B."/>
            <person name="Goodwin S."/>
            <person name="Spatafora J."/>
            <person name="Crous P."/>
            <person name="Grigoriev I."/>
        </authorList>
    </citation>
    <scope>NUCLEOTIDE SEQUENCE</scope>
    <source>
        <strain evidence="1">ATCC 200398</strain>
    </source>
</reference>
<proteinExistence type="predicted"/>
<protein>
    <submittedName>
        <fullName evidence="1">Uncharacterized protein</fullName>
    </submittedName>
</protein>
<evidence type="ECO:0000313" key="1">
    <source>
        <dbReference type="EMBL" id="KAF2474540.1"/>
    </source>
</evidence>
<accession>A0ACB6R654</accession>
<dbReference type="EMBL" id="MU003497">
    <property type="protein sequence ID" value="KAF2474540.1"/>
    <property type="molecule type" value="Genomic_DNA"/>
</dbReference>
<gene>
    <name evidence="1" type="ORF">BDR25DRAFT_391665</name>
</gene>
<dbReference type="Proteomes" id="UP000799755">
    <property type="component" value="Unassembled WGS sequence"/>
</dbReference>
<keyword evidence="2" id="KW-1185">Reference proteome</keyword>